<accession>A0A396SQ99</accession>
<dbReference type="InterPro" id="IPR042070">
    <property type="entry name" value="PucR_C-HTH_sf"/>
</dbReference>
<dbReference type="AlphaFoldDB" id="A0A396SQ99"/>
<proteinExistence type="predicted"/>
<dbReference type="InterPro" id="IPR025736">
    <property type="entry name" value="PucR_C-HTH_dom"/>
</dbReference>
<keyword evidence="5" id="KW-1185">Reference proteome</keyword>
<evidence type="ECO:0000313" key="3">
    <source>
        <dbReference type="EMBL" id="RHW53827.1"/>
    </source>
</evidence>
<organism evidence="3 4">
    <name type="scientific">Lactobacillus bombicola</name>
    <dbReference type="NCBI Taxonomy" id="1505723"/>
    <lineage>
        <taxon>Bacteria</taxon>
        <taxon>Bacillati</taxon>
        <taxon>Bacillota</taxon>
        <taxon>Bacilli</taxon>
        <taxon>Lactobacillales</taxon>
        <taxon>Lactobacillaceae</taxon>
        <taxon>Lactobacillus</taxon>
    </lineage>
</organism>
<dbReference type="Proteomes" id="UP000265862">
    <property type="component" value="Unassembled WGS sequence"/>
</dbReference>
<evidence type="ECO:0000313" key="2">
    <source>
        <dbReference type="EMBL" id="RHW50389.1"/>
    </source>
</evidence>
<dbReference type="EMBL" id="QOCV01000010">
    <property type="protein sequence ID" value="RHW53827.1"/>
    <property type="molecule type" value="Genomic_DNA"/>
</dbReference>
<evidence type="ECO:0000313" key="4">
    <source>
        <dbReference type="Proteomes" id="UP000265862"/>
    </source>
</evidence>
<dbReference type="Gene3D" id="1.10.10.2840">
    <property type="entry name" value="PucR C-terminal helix-turn-helix domain"/>
    <property type="match status" value="1"/>
</dbReference>
<dbReference type="RefSeq" id="WP_118898192.1">
    <property type="nucleotide sequence ID" value="NZ_QOCU01000007.1"/>
</dbReference>
<gene>
    <name evidence="2" type="ORF">DS834_06990</name>
    <name evidence="3" type="ORF">DS835_06910</name>
</gene>
<protein>
    <submittedName>
        <fullName evidence="3">PucR family transcriptional regulator</fullName>
    </submittedName>
</protein>
<dbReference type="Proteomes" id="UP000283380">
    <property type="component" value="Unassembled WGS sequence"/>
</dbReference>
<reference evidence="4 5" key="1">
    <citation type="submission" date="2018-07" db="EMBL/GenBank/DDBJ databases">
        <title>Genome sequences of six Lactobacillus spp. isolated from bumble bee guts.</title>
        <authorList>
            <person name="Motta E.V.S."/>
            <person name="Moran N.A."/>
        </authorList>
    </citation>
    <scope>NUCLEOTIDE SEQUENCE [LARGE SCALE GENOMIC DNA]</scope>
    <source>
        <strain evidence="2 5">BI-4G</strain>
        <strain evidence="3 4">OCC3</strain>
    </source>
</reference>
<evidence type="ECO:0000259" key="1">
    <source>
        <dbReference type="Pfam" id="PF13556"/>
    </source>
</evidence>
<name>A0A396SQ99_9LACO</name>
<evidence type="ECO:0000313" key="5">
    <source>
        <dbReference type="Proteomes" id="UP000283380"/>
    </source>
</evidence>
<comment type="caution">
    <text evidence="3">The sequence shown here is derived from an EMBL/GenBank/DDBJ whole genome shotgun (WGS) entry which is preliminary data.</text>
</comment>
<dbReference type="EMBL" id="QOCU01000007">
    <property type="protein sequence ID" value="RHW50389.1"/>
    <property type="molecule type" value="Genomic_DNA"/>
</dbReference>
<sequence length="239" mass="27549">MLEKFMHEWLYVSDYDVPVADNGFDGRAKINGVDLDIKYIAVVASSEYNNLPEWRLAFNLDKSKRVYVMRPNKEKNFLTNLPKKIFIGIGRPHFDLSGSIKEALFALTLTNKFDATVYYDEVANMANIMHSTLDYPAIRKKLSQIDEDTQLTLWLYAKDQVSMSSLANILMVHPKTVEYRLQKIKTVTELDPHKGIDLLTLIAAFLKERTDKLRILETELQSFSNHMLPRDITTSLSIK</sequence>
<feature type="domain" description="PucR C-terminal helix-turn-helix" evidence="1">
    <location>
        <begin position="152"/>
        <end position="205"/>
    </location>
</feature>
<dbReference type="Pfam" id="PF13556">
    <property type="entry name" value="HTH_30"/>
    <property type="match status" value="1"/>
</dbReference>